<dbReference type="Gene3D" id="1.50.10.130">
    <property type="entry name" value="Terpene synthase, N-terminal domain"/>
    <property type="match status" value="1"/>
</dbReference>
<dbReference type="Gene3D" id="1.10.600.10">
    <property type="entry name" value="Farnesyl Diphosphate Synthase"/>
    <property type="match status" value="1"/>
</dbReference>
<dbReference type="InterPro" id="IPR008930">
    <property type="entry name" value="Terpenoid_cyclase/PrenylTrfase"/>
</dbReference>
<dbReference type="OrthoDB" id="785754at2759"/>
<evidence type="ECO:0000259" key="5">
    <source>
        <dbReference type="Pfam" id="PF03936"/>
    </source>
</evidence>
<evidence type="ECO:0000256" key="2">
    <source>
        <dbReference type="ARBA" id="ARBA00022842"/>
    </source>
</evidence>
<feature type="domain" description="Terpene synthase metal-binding" evidence="5">
    <location>
        <begin position="248"/>
        <end position="319"/>
    </location>
</feature>
<keyword evidence="2" id="KW-0460">Magnesium</keyword>
<evidence type="ECO:0000259" key="4">
    <source>
        <dbReference type="Pfam" id="PF01397"/>
    </source>
</evidence>
<feature type="domain" description="Terpene synthase N-terminal" evidence="4">
    <location>
        <begin position="18"/>
        <end position="190"/>
    </location>
</feature>
<dbReference type="InterPro" id="IPR036965">
    <property type="entry name" value="Terpene_synth_N_sf"/>
</dbReference>
<dbReference type="GO" id="GO:0016114">
    <property type="term" value="P:terpenoid biosynthetic process"/>
    <property type="evidence" value="ECO:0007669"/>
    <property type="project" value="InterPro"/>
</dbReference>
<dbReference type="GO" id="GO:0010333">
    <property type="term" value="F:terpene synthase activity"/>
    <property type="evidence" value="ECO:0007669"/>
    <property type="project" value="InterPro"/>
</dbReference>
<evidence type="ECO:0000256" key="3">
    <source>
        <dbReference type="ARBA" id="ARBA00023239"/>
    </source>
</evidence>
<dbReference type="EMBL" id="JADCNM010000001">
    <property type="protein sequence ID" value="KAG0503401.1"/>
    <property type="molecule type" value="Genomic_DNA"/>
</dbReference>
<gene>
    <name evidence="6" type="ORF">HPP92_003473</name>
</gene>
<dbReference type="InterPro" id="IPR008949">
    <property type="entry name" value="Isoprenoid_synthase_dom_sf"/>
</dbReference>
<dbReference type="InterPro" id="IPR005630">
    <property type="entry name" value="Terpene_synthase_metal-bd"/>
</dbReference>
<evidence type="ECO:0000256" key="1">
    <source>
        <dbReference type="ARBA" id="ARBA00022723"/>
    </source>
</evidence>
<dbReference type="SUPFAM" id="SSF48239">
    <property type="entry name" value="Terpenoid cyclases/Protein prenyltransferases"/>
    <property type="match status" value="1"/>
</dbReference>
<comment type="caution">
    <text evidence="6">The sequence shown here is derived from an EMBL/GenBank/DDBJ whole genome shotgun (WGS) entry which is preliminary data.</text>
</comment>
<organism evidence="6 7">
    <name type="scientific">Vanilla planifolia</name>
    <name type="common">Vanilla</name>
    <dbReference type="NCBI Taxonomy" id="51239"/>
    <lineage>
        <taxon>Eukaryota</taxon>
        <taxon>Viridiplantae</taxon>
        <taxon>Streptophyta</taxon>
        <taxon>Embryophyta</taxon>
        <taxon>Tracheophyta</taxon>
        <taxon>Spermatophyta</taxon>
        <taxon>Magnoliopsida</taxon>
        <taxon>Liliopsida</taxon>
        <taxon>Asparagales</taxon>
        <taxon>Orchidaceae</taxon>
        <taxon>Vanilloideae</taxon>
        <taxon>Vanilleae</taxon>
        <taxon>Vanilla</taxon>
    </lineage>
</organism>
<evidence type="ECO:0000313" key="6">
    <source>
        <dbReference type="EMBL" id="KAG0503401.1"/>
    </source>
</evidence>
<dbReference type="SUPFAM" id="SSF48576">
    <property type="entry name" value="Terpenoid synthases"/>
    <property type="match status" value="1"/>
</dbReference>
<dbReference type="GO" id="GO:0000287">
    <property type="term" value="F:magnesium ion binding"/>
    <property type="evidence" value="ECO:0007669"/>
    <property type="project" value="InterPro"/>
</dbReference>
<dbReference type="Proteomes" id="UP000639772">
    <property type="component" value="Chromosome 1"/>
</dbReference>
<sequence>MESPSKDHYPVGVFHPNVWGDYFITPASTSSNELLQIQSKIDELKLNLSKMLKETTNHHQSLVLIDTMQHLGVAYHFEIEIDEILNIIHRTGFNPSEDMQTVALGFRLLRQHGLLASPDVFTKFLDEDGDLLNLGSTQSIEDLLGLYEASYFLTPDEKILEKAAYHARNHLELVVDDLNPYMKEMVSRALQIPRLKRVERLEARQFINVYELQQNRIEMLLEFAKLDFQCVQSLHHEELRHLSLINNFPREVFDWVTTFPEVTKASSRMGRIVNGLVSDEHEQKEKHVANVVQCYIRQHGCTKEVAHEKLKEMVEKLWRVFSQELLRLRNIPLCFIWIIINHARVCNLFYLNKDEYTNAGEDMKDYVNSVMVENVISF</sequence>
<reference evidence="6 7" key="1">
    <citation type="journal article" date="2020" name="Nat. Food">
        <title>A phased Vanilla planifolia genome enables genetic improvement of flavour and production.</title>
        <authorList>
            <person name="Hasing T."/>
            <person name="Tang H."/>
            <person name="Brym M."/>
            <person name="Khazi F."/>
            <person name="Huang T."/>
            <person name="Chambers A.H."/>
        </authorList>
    </citation>
    <scope>NUCLEOTIDE SEQUENCE [LARGE SCALE GENOMIC DNA]</scope>
    <source>
        <tissue evidence="6">Leaf</tissue>
    </source>
</reference>
<dbReference type="Pfam" id="PF03936">
    <property type="entry name" value="Terpene_synth_C"/>
    <property type="match status" value="1"/>
</dbReference>
<keyword evidence="1" id="KW-0479">Metal-binding</keyword>
<dbReference type="InterPro" id="IPR050148">
    <property type="entry name" value="Terpene_synthase-like"/>
</dbReference>
<keyword evidence="3" id="KW-0456">Lyase</keyword>
<dbReference type="InterPro" id="IPR001906">
    <property type="entry name" value="Terpene_synth_N"/>
</dbReference>
<dbReference type="PANTHER" id="PTHR31225:SF93">
    <property type="entry name" value="ALPHA-HUMULENE_(-)-(E)-BETA-CARYOPHYLLENE SYNTHASE"/>
    <property type="match status" value="1"/>
</dbReference>
<dbReference type="PANTHER" id="PTHR31225">
    <property type="entry name" value="OS04G0344100 PROTEIN-RELATED"/>
    <property type="match status" value="1"/>
</dbReference>
<evidence type="ECO:0000313" key="7">
    <source>
        <dbReference type="Proteomes" id="UP000639772"/>
    </source>
</evidence>
<protein>
    <submittedName>
        <fullName evidence="6">Uncharacterized protein</fullName>
    </submittedName>
</protein>
<name>A0A835SBW8_VANPL</name>
<accession>A0A835SBW8</accession>
<dbReference type="AlphaFoldDB" id="A0A835SBW8"/>
<proteinExistence type="predicted"/>
<dbReference type="Pfam" id="PF01397">
    <property type="entry name" value="Terpene_synth"/>
    <property type="match status" value="1"/>
</dbReference>